<dbReference type="InterPro" id="IPR025296">
    <property type="entry name" value="DUF4158"/>
</dbReference>
<organism evidence="2 3">
    <name type="scientific">Rhizobium mongolense</name>
    <dbReference type="NCBI Taxonomy" id="57676"/>
    <lineage>
        <taxon>Bacteria</taxon>
        <taxon>Pseudomonadati</taxon>
        <taxon>Pseudomonadota</taxon>
        <taxon>Alphaproteobacteria</taxon>
        <taxon>Hyphomicrobiales</taxon>
        <taxon>Rhizobiaceae</taxon>
        <taxon>Rhizobium/Agrobacterium group</taxon>
        <taxon>Rhizobium</taxon>
    </lineage>
</organism>
<sequence>MKLLAQQVEANAAQLFKTLAAQPQPADLRRHLSFASGNGHQRADGRMRKHELLSEAEREQLLGFPADRDDLARLYTFEPGDLDLIRRRREDRNRLGVALQLALFRHPDPRLNS</sequence>
<comment type="caution">
    <text evidence="2">The sequence shown here is derived from an EMBL/GenBank/DDBJ whole genome shotgun (WGS) entry which is preliminary data.</text>
</comment>
<accession>A0ABR6J074</accession>
<feature type="domain" description="DUF4158" evidence="1">
    <location>
        <begin position="52"/>
        <end position="107"/>
    </location>
</feature>
<name>A0ABR6J074_9HYPH</name>
<protein>
    <recommendedName>
        <fullName evidence="1">DUF4158 domain-containing protein</fullName>
    </recommendedName>
</protein>
<dbReference type="Pfam" id="PF13700">
    <property type="entry name" value="DUF4158"/>
    <property type="match status" value="1"/>
</dbReference>
<evidence type="ECO:0000313" key="3">
    <source>
        <dbReference type="Proteomes" id="UP000551353"/>
    </source>
</evidence>
<reference evidence="2 3" key="1">
    <citation type="submission" date="2020-08" db="EMBL/GenBank/DDBJ databases">
        <title>Genomic Encyclopedia of Type Strains, Phase IV (KMG-V): Genome sequencing to study the core and pangenomes of soil and plant-associated prokaryotes.</title>
        <authorList>
            <person name="Whitman W."/>
        </authorList>
    </citation>
    <scope>NUCLEOTIDE SEQUENCE [LARGE SCALE GENOMIC DNA]</scope>
    <source>
        <strain evidence="2 3">SEMIA 4087</strain>
    </source>
</reference>
<proteinExistence type="predicted"/>
<evidence type="ECO:0000259" key="1">
    <source>
        <dbReference type="Pfam" id="PF13700"/>
    </source>
</evidence>
<dbReference type="Proteomes" id="UP000551353">
    <property type="component" value="Unassembled WGS sequence"/>
</dbReference>
<dbReference type="EMBL" id="JACIFX010000064">
    <property type="protein sequence ID" value="MBB4233443.1"/>
    <property type="molecule type" value="Genomic_DNA"/>
</dbReference>
<evidence type="ECO:0000313" key="2">
    <source>
        <dbReference type="EMBL" id="MBB4233443.1"/>
    </source>
</evidence>
<keyword evidence="3" id="KW-1185">Reference proteome</keyword>
<gene>
    <name evidence="2" type="ORF">GGD56_007355</name>
</gene>